<dbReference type="EMBL" id="LT554489">
    <property type="protein sequence ID" value="SAM06055.1"/>
    <property type="molecule type" value="Genomic_DNA"/>
</dbReference>
<feature type="region of interest" description="Disordered" evidence="1">
    <location>
        <begin position="128"/>
        <end position="158"/>
    </location>
</feature>
<protein>
    <submittedName>
        <fullName evidence="2">Uncharacterized protein</fullName>
    </submittedName>
</protein>
<feature type="region of interest" description="Disordered" evidence="1">
    <location>
        <begin position="387"/>
        <end position="418"/>
    </location>
</feature>
<accession>A0A168R3W0</accession>
<reference evidence="2" key="1">
    <citation type="submission" date="2016-04" db="EMBL/GenBank/DDBJ databases">
        <authorList>
            <person name="Evans L.H."/>
            <person name="Alamgir A."/>
            <person name="Owens N."/>
            <person name="Weber N.D."/>
            <person name="Virtaneva K."/>
            <person name="Barbian K."/>
            <person name="Babar A."/>
            <person name="Rosenke K."/>
        </authorList>
    </citation>
    <scope>NUCLEOTIDE SEQUENCE [LARGE SCALE GENOMIC DNA]</scope>
    <source>
        <strain evidence="2">CBS 101.48</strain>
    </source>
</reference>
<dbReference type="InParanoid" id="A0A168R3W0"/>
<dbReference type="Pfam" id="PF11709">
    <property type="entry name" value="Mit_ribos_Mrp51"/>
    <property type="match status" value="1"/>
</dbReference>
<sequence length="441" mass="49361">MADLLNGEKATCQKNGKGPLALNLFTFPSLPLRHSSPPPRHHSTSMEKTFANLLRHSRLATYDRRLNQVYHTPKQSKHRGDWGVKRNLPTVIRTPYVTIGQLDTAEHQTPWDSGHSQVAFINRWKENFGTTNTSPHRTRPRHHDARRQATGNDTDDYSNLASMTRSQFNHFIKHTITPETVSAFQDALRTNQITEDQVYDYLKISFKSEPSIVKGPFYSHITPQQHATAATITDDDERVVEGRILNTQKGGYAVGIGGVVALLPKRFAVGIRKPGDRLLVRKFFVRRAYIDDQGNPQVIVSLQPKATTTTSPPSPLQHTLSSPTSALPSPAALKINMKQRRSPTHEAPGDWTSVIFDNMFGTTTPPDNNNNNKFDDLQLFLLGQGKSTASDDERPTPPLSASPQLDHHAQQAKSKDEMIEDHSVLMNRIIALLKKGSLKKN</sequence>
<dbReference type="FunCoup" id="A0A168R3W0">
    <property type="interactions" value="34"/>
</dbReference>
<dbReference type="PANTHER" id="PTHR28058:SF1">
    <property type="entry name" value="SMALL RIBOSOMAL SUBUNIT PROTEIN BS1M"/>
    <property type="match status" value="1"/>
</dbReference>
<dbReference type="STRING" id="4829.A0A168R3W0"/>
<dbReference type="InterPro" id="IPR016712">
    <property type="entry name" value="Rbsml_bS1m-like"/>
</dbReference>
<dbReference type="Proteomes" id="UP000078561">
    <property type="component" value="Unassembled WGS sequence"/>
</dbReference>
<evidence type="ECO:0000256" key="1">
    <source>
        <dbReference type="SAM" id="MobiDB-lite"/>
    </source>
</evidence>
<gene>
    <name evidence="2" type="primary">ABSGL_11931.1 scaffold 12357</name>
</gene>
<proteinExistence type="predicted"/>
<keyword evidence="3" id="KW-1185">Reference proteome</keyword>
<dbReference type="OrthoDB" id="2735536at2759"/>
<feature type="compositionally biased region" description="Low complexity" evidence="1">
    <location>
        <begin position="307"/>
        <end position="328"/>
    </location>
</feature>
<feature type="region of interest" description="Disordered" evidence="1">
    <location>
        <begin position="305"/>
        <end position="328"/>
    </location>
</feature>
<evidence type="ECO:0000313" key="3">
    <source>
        <dbReference type="Proteomes" id="UP000078561"/>
    </source>
</evidence>
<dbReference type="AlphaFoldDB" id="A0A168R3W0"/>
<evidence type="ECO:0000313" key="2">
    <source>
        <dbReference type="EMBL" id="SAM06055.1"/>
    </source>
</evidence>
<dbReference type="PANTHER" id="PTHR28058">
    <property type="entry name" value="37S RIBOSOMAL PROTEIN MRP51, MITOCHONDRIAL"/>
    <property type="match status" value="1"/>
</dbReference>
<organism evidence="2">
    <name type="scientific">Absidia glauca</name>
    <name type="common">Pin mould</name>
    <dbReference type="NCBI Taxonomy" id="4829"/>
    <lineage>
        <taxon>Eukaryota</taxon>
        <taxon>Fungi</taxon>
        <taxon>Fungi incertae sedis</taxon>
        <taxon>Mucoromycota</taxon>
        <taxon>Mucoromycotina</taxon>
        <taxon>Mucoromycetes</taxon>
        <taxon>Mucorales</taxon>
        <taxon>Cunninghamellaceae</taxon>
        <taxon>Absidia</taxon>
    </lineage>
</organism>
<feature type="compositionally biased region" description="Polar residues" evidence="1">
    <location>
        <begin position="149"/>
        <end position="158"/>
    </location>
</feature>
<feature type="compositionally biased region" description="Basic residues" evidence="1">
    <location>
        <begin position="136"/>
        <end position="145"/>
    </location>
</feature>
<name>A0A168R3W0_ABSGL</name>
<feature type="compositionally biased region" description="Basic and acidic residues" evidence="1">
    <location>
        <begin position="405"/>
        <end position="418"/>
    </location>
</feature>